<dbReference type="GeneID" id="36406372"/>
<proteinExistence type="predicted"/>
<dbReference type="AlphaFoldDB" id="A0A0P1AJ10"/>
<keyword evidence="2" id="KW-1185">Reference proteome</keyword>
<organism evidence="1 2">
    <name type="scientific">Plasmopara halstedii</name>
    <name type="common">Downy mildew of sunflower</name>
    <dbReference type="NCBI Taxonomy" id="4781"/>
    <lineage>
        <taxon>Eukaryota</taxon>
        <taxon>Sar</taxon>
        <taxon>Stramenopiles</taxon>
        <taxon>Oomycota</taxon>
        <taxon>Peronosporomycetes</taxon>
        <taxon>Peronosporales</taxon>
        <taxon>Peronosporaceae</taxon>
        <taxon>Plasmopara</taxon>
    </lineage>
</organism>
<reference evidence="2" key="1">
    <citation type="submission" date="2014-09" db="EMBL/GenBank/DDBJ databases">
        <authorList>
            <person name="Sharma Rahul"/>
            <person name="Thines Marco"/>
        </authorList>
    </citation>
    <scope>NUCLEOTIDE SEQUENCE [LARGE SCALE GENOMIC DNA]</scope>
</reference>
<evidence type="ECO:0000313" key="1">
    <source>
        <dbReference type="EMBL" id="CEG41154.1"/>
    </source>
</evidence>
<dbReference type="RefSeq" id="XP_024577523.1">
    <property type="nucleotide sequence ID" value="XM_024726891.1"/>
</dbReference>
<dbReference type="EMBL" id="CCYD01000524">
    <property type="protein sequence ID" value="CEG41154.1"/>
    <property type="molecule type" value="Genomic_DNA"/>
</dbReference>
<name>A0A0P1AJ10_PLAHL</name>
<sequence length="140" mass="16235">MSRPRRHFVLSFVTTIFRTSIYLSGVNYSQSDNNLIDSSDKTLCRKDKPFSCVWVKLNRALASAKFYFWYPALPMFYINHNIEQQSFVELAKAGMQHRKGLQTKTLLRKMGEVNFAQMTSRCKKALQNRAKQLLGSEDLS</sequence>
<accession>A0A0P1AJ10</accession>
<dbReference type="Proteomes" id="UP000054928">
    <property type="component" value="Unassembled WGS sequence"/>
</dbReference>
<evidence type="ECO:0000313" key="2">
    <source>
        <dbReference type="Proteomes" id="UP000054928"/>
    </source>
</evidence>
<protein>
    <submittedName>
        <fullName evidence="1">Uncharacterized protein</fullName>
    </submittedName>
</protein>